<name>K0TRA1_THAOC</name>
<proteinExistence type="predicted"/>
<evidence type="ECO:0000313" key="2">
    <source>
        <dbReference type="Proteomes" id="UP000266841"/>
    </source>
</evidence>
<gene>
    <name evidence="1" type="ORF">THAOC_00733</name>
</gene>
<evidence type="ECO:0000313" key="1">
    <source>
        <dbReference type="EMBL" id="EJK77437.1"/>
    </source>
</evidence>
<dbReference type="Proteomes" id="UP000266841">
    <property type="component" value="Unassembled WGS sequence"/>
</dbReference>
<accession>K0TRA1</accession>
<dbReference type="eggNOG" id="ENOG502SSQ3">
    <property type="taxonomic scope" value="Eukaryota"/>
</dbReference>
<dbReference type="OrthoDB" id="44616at2759"/>
<comment type="caution">
    <text evidence="1">The sequence shown here is derived from an EMBL/GenBank/DDBJ whole genome shotgun (WGS) entry which is preliminary data.</text>
</comment>
<organism evidence="1 2">
    <name type="scientific">Thalassiosira oceanica</name>
    <name type="common">Marine diatom</name>
    <dbReference type="NCBI Taxonomy" id="159749"/>
    <lineage>
        <taxon>Eukaryota</taxon>
        <taxon>Sar</taxon>
        <taxon>Stramenopiles</taxon>
        <taxon>Ochrophyta</taxon>
        <taxon>Bacillariophyta</taxon>
        <taxon>Coscinodiscophyceae</taxon>
        <taxon>Thalassiosirophycidae</taxon>
        <taxon>Thalassiosirales</taxon>
        <taxon>Thalassiosiraceae</taxon>
        <taxon>Thalassiosira</taxon>
    </lineage>
</organism>
<dbReference type="AlphaFoldDB" id="K0TRA1"/>
<keyword evidence="2" id="KW-1185">Reference proteome</keyword>
<dbReference type="EMBL" id="AGNL01000876">
    <property type="protein sequence ID" value="EJK77437.1"/>
    <property type="molecule type" value="Genomic_DNA"/>
</dbReference>
<protein>
    <submittedName>
        <fullName evidence="1">Uncharacterized protein</fullName>
    </submittedName>
</protein>
<reference evidence="1 2" key="1">
    <citation type="journal article" date="2012" name="Genome Biol.">
        <title>Genome and low-iron response of an oceanic diatom adapted to chronic iron limitation.</title>
        <authorList>
            <person name="Lommer M."/>
            <person name="Specht M."/>
            <person name="Roy A.S."/>
            <person name="Kraemer L."/>
            <person name="Andreson R."/>
            <person name="Gutowska M.A."/>
            <person name="Wolf J."/>
            <person name="Bergner S.V."/>
            <person name="Schilhabel M.B."/>
            <person name="Klostermeier U.C."/>
            <person name="Beiko R.G."/>
            <person name="Rosenstiel P."/>
            <person name="Hippler M."/>
            <person name="Laroche J."/>
        </authorList>
    </citation>
    <scope>NUCLEOTIDE SEQUENCE [LARGE SCALE GENOMIC DNA]</scope>
    <source>
        <strain evidence="1 2">CCMP1005</strain>
    </source>
</reference>
<sequence>MRRRLPPPGSGRTTLDVLNAELARLGDFGRETLGPCLSMPRLLFGSKDSLPGDGSGYVPLAPPGFRDGDYVTLRYRHHALKEGHVNKYQKAIVDVSRLPADYFDGEAESIHIPIKYHCRRDPPRWSASLLRVHHYLDSWEAYSYRNDARAAKRNCREVRFVFCCSLTPLRQKLERTVCARLLRVDVQKYCSLTDSIEKCYDEKGKEAAEGSSDVVRHWLGGFVAAVGEAKAKELLAGAGSFVRLE</sequence>